<gene>
    <name evidence="3" type="ORF">X975_23569</name>
</gene>
<feature type="domain" description="Phosphatidylserine Lipase ABHD16 N-terminal" evidence="2">
    <location>
        <begin position="3"/>
        <end position="68"/>
    </location>
</feature>
<evidence type="ECO:0000259" key="2">
    <source>
        <dbReference type="Pfam" id="PF22990"/>
    </source>
</evidence>
<dbReference type="AlphaFoldDB" id="A0A087US83"/>
<keyword evidence="1" id="KW-0472">Membrane</keyword>
<dbReference type="EMBL" id="KK121316">
    <property type="protein sequence ID" value="KFM80222.1"/>
    <property type="molecule type" value="Genomic_DNA"/>
</dbReference>
<evidence type="ECO:0000313" key="3">
    <source>
        <dbReference type="EMBL" id="KFM80222.1"/>
    </source>
</evidence>
<name>A0A087US83_STEMI</name>
<dbReference type="InterPro" id="IPR054518">
    <property type="entry name" value="ABHD16_N"/>
</dbReference>
<feature type="transmembrane region" description="Helical" evidence="1">
    <location>
        <begin position="43"/>
        <end position="66"/>
    </location>
</feature>
<organism evidence="3 4">
    <name type="scientific">Stegodyphus mimosarum</name>
    <name type="common">African social velvet spider</name>
    <dbReference type="NCBI Taxonomy" id="407821"/>
    <lineage>
        <taxon>Eukaryota</taxon>
        <taxon>Metazoa</taxon>
        <taxon>Ecdysozoa</taxon>
        <taxon>Arthropoda</taxon>
        <taxon>Chelicerata</taxon>
        <taxon>Arachnida</taxon>
        <taxon>Araneae</taxon>
        <taxon>Araneomorphae</taxon>
        <taxon>Entelegynae</taxon>
        <taxon>Eresoidea</taxon>
        <taxon>Eresidae</taxon>
        <taxon>Stegodyphus</taxon>
    </lineage>
</organism>
<sequence length="68" mass="7906">MSSFFRCVFGPRIYKLYRNSERQGRDYEANALEHYSDSIVRTAVFSLSVAWSLGLYSSPLLASIMYRK</sequence>
<dbReference type="OMA" id="YNANIVE"/>
<reference evidence="3 4" key="1">
    <citation type="submission" date="2013-11" db="EMBL/GenBank/DDBJ databases">
        <title>Genome sequencing of Stegodyphus mimosarum.</title>
        <authorList>
            <person name="Bechsgaard J."/>
        </authorList>
    </citation>
    <scope>NUCLEOTIDE SEQUENCE [LARGE SCALE GENOMIC DNA]</scope>
</reference>
<dbReference type="Proteomes" id="UP000054359">
    <property type="component" value="Unassembled WGS sequence"/>
</dbReference>
<dbReference type="STRING" id="407821.A0A087US83"/>
<dbReference type="OrthoDB" id="6412627at2759"/>
<dbReference type="Pfam" id="PF22990">
    <property type="entry name" value="ABHD16_N"/>
    <property type="match status" value="1"/>
</dbReference>
<proteinExistence type="predicted"/>
<keyword evidence="1" id="KW-1133">Transmembrane helix</keyword>
<evidence type="ECO:0000256" key="1">
    <source>
        <dbReference type="SAM" id="Phobius"/>
    </source>
</evidence>
<evidence type="ECO:0000313" key="4">
    <source>
        <dbReference type="Proteomes" id="UP000054359"/>
    </source>
</evidence>
<feature type="non-terminal residue" evidence="3">
    <location>
        <position position="68"/>
    </location>
</feature>
<keyword evidence="4" id="KW-1185">Reference proteome</keyword>
<keyword evidence="1" id="KW-0812">Transmembrane</keyword>
<protein>
    <recommendedName>
        <fullName evidence="2">Phosphatidylserine Lipase ABHD16 N-terminal domain-containing protein</fullName>
    </recommendedName>
</protein>
<accession>A0A087US83</accession>